<proteinExistence type="predicted"/>
<name>A0A9W9ABD2_9AGAR</name>
<dbReference type="Proteomes" id="UP001150266">
    <property type="component" value="Unassembled WGS sequence"/>
</dbReference>
<protein>
    <submittedName>
        <fullName evidence="2">Uncharacterized protein</fullName>
    </submittedName>
</protein>
<feature type="compositionally biased region" description="Basic and acidic residues" evidence="1">
    <location>
        <begin position="17"/>
        <end position="32"/>
    </location>
</feature>
<feature type="region of interest" description="Disordered" evidence="1">
    <location>
        <begin position="61"/>
        <end position="155"/>
    </location>
</feature>
<dbReference type="AlphaFoldDB" id="A0A9W9ABD2"/>
<reference evidence="2" key="1">
    <citation type="submission" date="2022-08" db="EMBL/GenBank/DDBJ databases">
        <title>A Global Phylogenomic Analysis of the Shiitake Genus Lentinula.</title>
        <authorList>
            <consortium name="DOE Joint Genome Institute"/>
            <person name="Sierra-Patev S."/>
            <person name="Min B."/>
            <person name="Naranjo-Ortiz M."/>
            <person name="Looney B."/>
            <person name="Konkel Z."/>
            <person name="Slot J.C."/>
            <person name="Sakamoto Y."/>
            <person name="Steenwyk J.L."/>
            <person name="Rokas A."/>
            <person name="Carro J."/>
            <person name="Camarero S."/>
            <person name="Ferreira P."/>
            <person name="Molpeceres G."/>
            <person name="Ruiz-Duenas F.J."/>
            <person name="Serrano A."/>
            <person name="Henrissat B."/>
            <person name="Drula E."/>
            <person name="Hughes K.W."/>
            <person name="Mata J.L."/>
            <person name="Ishikawa N.K."/>
            <person name="Vargas-Isla R."/>
            <person name="Ushijima S."/>
            <person name="Smith C.A."/>
            <person name="Ahrendt S."/>
            <person name="Andreopoulos W."/>
            <person name="He G."/>
            <person name="Labutti K."/>
            <person name="Lipzen A."/>
            <person name="Ng V."/>
            <person name="Riley R."/>
            <person name="Sandor L."/>
            <person name="Barry K."/>
            <person name="Martinez A.T."/>
            <person name="Xiao Y."/>
            <person name="Gibbons J.G."/>
            <person name="Terashima K."/>
            <person name="Grigoriev I.V."/>
            <person name="Hibbett D.S."/>
        </authorList>
    </citation>
    <scope>NUCLEOTIDE SEQUENCE</scope>
    <source>
        <strain evidence="2">JLM2183</strain>
    </source>
</reference>
<evidence type="ECO:0000313" key="2">
    <source>
        <dbReference type="EMBL" id="KAJ4478116.1"/>
    </source>
</evidence>
<feature type="compositionally biased region" description="Polar residues" evidence="1">
    <location>
        <begin position="1"/>
        <end position="14"/>
    </location>
</feature>
<gene>
    <name evidence="2" type="ORF">J3R30DRAFT_3479300</name>
</gene>
<evidence type="ECO:0000313" key="3">
    <source>
        <dbReference type="Proteomes" id="UP001150266"/>
    </source>
</evidence>
<evidence type="ECO:0000256" key="1">
    <source>
        <dbReference type="SAM" id="MobiDB-lite"/>
    </source>
</evidence>
<accession>A0A9W9ABD2</accession>
<organism evidence="2 3">
    <name type="scientific">Lentinula aciculospora</name>
    <dbReference type="NCBI Taxonomy" id="153920"/>
    <lineage>
        <taxon>Eukaryota</taxon>
        <taxon>Fungi</taxon>
        <taxon>Dikarya</taxon>
        <taxon>Basidiomycota</taxon>
        <taxon>Agaricomycotina</taxon>
        <taxon>Agaricomycetes</taxon>
        <taxon>Agaricomycetidae</taxon>
        <taxon>Agaricales</taxon>
        <taxon>Marasmiineae</taxon>
        <taxon>Omphalotaceae</taxon>
        <taxon>Lentinula</taxon>
    </lineage>
</organism>
<feature type="region of interest" description="Disordered" evidence="1">
    <location>
        <begin position="1"/>
        <end position="32"/>
    </location>
</feature>
<comment type="caution">
    <text evidence="2">The sequence shown here is derived from an EMBL/GenBank/DDBJ whole genome shotgun (WGS) entry which is preliminary data.</text>
</comment>
<feature type="compositionally biased region" description="Basic and acidic residues" evidence="1">
    <location>
        <begin position="61"/>
        <end position="99"/>
    </location>
</feature>
<sequence>MLPSTTSHTNSPLASDNEEKAKTLQLQKKGECTRHEAECKAEEEEEAASEACLAEIHWQKEEKRKEAEEWRIKAEGAQKQVEEDAARAEEAAKKEKQEKEESEVSVGKKRKRALVKVASRGDSTLGDNNKSLDLDPKDEDNDGAPVPTPSPQKPLKCDQCLSKVISCKLVSLRFASCQACCNAKVLCTLVKVEHP</sequence>
<dbReference type="EMBL" id="JAOTPV010000009">
    <property type="protein sequence ID" value="KAJ4478116.1"/>
    <property type="molecule type" value="Genomic_DNA"/>
</dbReference>
<keyword evidence="3" id="KW-1185">Reference proteome</keyword>